<dbReference type="PANTHER" id="PTHR14931">
    <property type="entry name" value="GENE 340-RELATED"/>
    <property type="match status" value="1"/>
</dbReference>
<keyword evidence="3" id="KW-1185">Reference proteome</keyword>
<feature type="region of interest" description="Disordered" evidence="1">
    <location>
        <begin position="1"/>
        <end position="34"/>
    </location>
</feature>
<name>A0A556U874_BAGYA</name>
<sequence length="561" mass="63102">MVSEGQVHTEPRTGSRASTLISNEEEPSESTEAQVSINKGQFGLVMPVEDRKNLTPSIMCPKQGDEAGARRPGRPAKVKISGISVTVTTVSPRQRKIHIKQNVKEPAIRRRALLTEVEPNEKQETITEEGHTSVRHSIRERRPSIHLLQSIALSRANTQMSRSRKLLLHKARKTQQQASKHEDAGDNTTGPNTFPQNAIHFSAASGESLFDANLQWWPTSASTETLKKEMNRRLKVMKETWVSDTAAKAASDEDTSSVQSSSAVRILFERECSMETLCSWFMQTTETQSLAIVNKANNRNPCELFQYSSSQVSNRPNVSWSPQAERLRKCIKKFATVVPKTPTKLRQAREKFGDMKNCVTKQQVFNTTPDNAEKSQQCGAWHLYRAALDRARLRFKSRTKNTDVDFKSLNEQDESEIQSVSGLLNTLKSESRRTSTQQNEVTANAWNAHTLRECKVFLRKLNSSNTRSMSEESNDCSVRFSISPGRSSLVPHREQGAKKNIKLKRTSISGASTQQQSNVNRKRRQSCANVSPPSLKQQRSSRGVMAAKWSDFILEAHVHLM</sequence>
<feature type="compositionally biased region" description="Polar residues" evidence="1">
    <location>
        <begin position="526"/>
        <end position="541"/>
    </location>
</feature>
<comment type="caution">
    <text evidence="2">The sequence shown here is derived from an EMBL/GenBank/DDBJ whole genome shotgun (WGS) entry which is preliminary data.</text>
</comment>
<dbReference type="PANTHER" id="PTHR14931:SF1">
    <property type="entry name" value="LIGAND DEPENDENT NUCLEAR RECEPTOR COREPRESSOR LIKE"/>
    <property type="match status" value="1"/>
</dbReference>
<proteinExistence type="predicted"/>
<reference evidence="2 3" key="1">
    <citation type="journal article" date="2019" name="Genome Biol. Evol.">
        <title>Whole-Genome Sequencing of the Giant Devil Catfish, Bagarius yarrelli.</title>
        <authorList>
            <person name="Jiang W."/>
            <person name="Lv Y."/>
            <person name="Cheng L."/>
            <person name="Yang K."/>
            <person name="Chao B."/>
            <person name="Wang X."/>
            <person name="Li Y."/>
            <person name="Pan X."/>
            <person name="You X."/>
            <person name="Zhang Y."/>
            <person name="Yang J."/>
            <person name="Li J."/>
            <person name="Zhang X."/>
            <person name="Liu S."/>
            <person name="Sun C."/>
            <person name="Yang J."/>
            <person name="Shi Q."/>
        </authorList>
    </citation>
    <scope>NUCLEOTIDE SEQUENCE [LARGE SCALE GENOMIC DNA]</scope>
    <source>
        <strain evidence="2">JWS20170419001</strain>
        <tissue evidence="2">Muscle</tissue>
    </source>
</reference>
<feature type="compositionally biased region" description="Polar residues" evidence="1">
    <location>
        <begin position="186"/>
        <end position="196"/>
    </location>
</feature>
<gene>
    <name evidence="2" type="ORF">Baya_9750</name>
</gene>
<evidence type="ECO:0000313" key="2">
    <source>
        <dbReference type="EMBL" id="TSN95636.1"/>
    </source>
</evidence>
<feature type="region of interest" description="Disordered" evidence="1">
    <location>
        <begin position="55"/>
        <end position="74"/>
    </location>
</feature>
<evidence type="ECO:0000256" key="1">
    <source>
        <dbReference type="SAM" id="MobiDB-lite"/>
    </source>
</evidence>
<feature type="compositionally biased region" description="Polar residues" evidence="1">
    <location>
        <begin position="506"/>
        <end position="519"/>
    </location>
</feature>
<dbReference type="Pfam" id="PF15090">
    <property type="entry name" value="DUF4553"/>
    <property type="match status" value="1"/>
</dbReference>
<dbReference type="EMBL" id="VCAZ01000062">
    <property type="protein sequence ID" value="TSN95636.1"/>
    <property type="molecule type" value="Genomic_DNA"/>
</dbReference>
<accession>A0A556U874</accession>
<feature type="region of interest" description="Disordered" evidence="1">
    <location>
        <begin position="483"/>
        <end position="542"/>
    </location>
</feature>
<dbReference type="Proteomes" id="UP000319801">
    <property type="component" value="Unassembled WGS sequence"/>
</dbReference>
<organism evidence="2 3">
    <name type="scientific">Bagarius yarrelli</name>
    <name type="common">Goonch</name>
    <name type="synonym">Bagrus yarrelli</name>
    <dbReference type="NCBI Taxonomy" id="175774"/>
    <lineage>
        <taxon>Eukaryota</taxon>
        <taxon>Metazoa</taxon>
        <taxon>Chordata</taxon>
        <taxon>Craniata</taxon>
        <taxon>Vertebrata</taxon>
        <taxon>Euteleostomi</taxon>
        <taxon>Actinopterygii</taxon>
        <taxon>Neopterygii</taxon>
        <taxon>Teleostei</taxon>
        <taxon>Ostariophysi</taxon>
        <taxon>Siluriformes</taxon>
        <taxon>Sisoridae</taxon>
        <taxon>Sisorinae</taxon>
        <taxon>Bagarius</taxon>
    </lineage>
</organism>
<dbReference type="InterPro" id="IPR028104">
    <property type="entry name" value="DUF4553"/>
</dbReference>
<dbReference type="AlphaFoldDB" id="A0A556U874"/>
<evidence type="ECO:0000313" key="3">
    <source>
        <dbReference type="Proteomes" id="UP000319801"/>
    </source>
</evidence>
<dbReference type="OrthoDB" id="9941983at2759"/>
<feature type="region of interest" description="Disordered" evidence="1">
    <location>
        <begin position="170"/>
        <end position="198"/>
    </location>
</feature>
<protein>
    <submittedName>
        <fullName evidence="2">Uncharacterized protein</fullName>
    </submittedName>
</protein>